<proteinExistence type="predicted"/>
<evidence type="ECO:0000313" key="1">
    <source>
        <dbReference type="EMBL" id="KAI3801052.1"/>
    </source>
</evidence>
<keyword evidence="2" id="KW-1185">Reference proteome</keyword>
<dbReference type="Proteomes" id="UP001056120">
    <property type="component" value="Linkage Group LG10"/>
</dbReference>
<reference evidence="2" key="1">
    <citation type="journal article" date="2022" name="Mol. Ecol. Resour.">
        <title>The genomes of chicory, endive, great burdock and yacon provide insights into Asteraceae palaeo-polyploidization history and plant inulin production.</title>
        <authorList>
            <person name="Fan W."/>
            <person name="Wang S."/>
            <person name="Wang H."/>
            <person name="Wang A."/>
            <person name="Jiang F."/>
            <person name="Liu H."/>
            <person name="Zhao H."/>
            <person name="Xu D."/>
            <person name="Zhang Y."/>
        </authorList>
    </citation>
    <scope>NUCLEOTIDE SEQUENCE [LARGE SCALE GENOMIC DNA]</scope>
    <source>
        <strain evidence="2">cv. Yunnan</strain>
    </source>
</reference>
<comment type="caution">
    <text evidence="1">The sequence shown here is derived from an EMBL/GenBank/DDBJ whole genome shotgun (WGS) entry which is preliminary data.</text>
</comment>
<sequence>MLNHKDQPSYSVEQVQDDQPELQDARSYECTYCKYGFTNAQALGGHMNVHRKERAKNRVDDSTNNKSGIRLHESCLIASCIHDHQQERKTWDFMLRSSPMMYDNMTLSKYQNPNGSITSPSREEMRLSLNLSLRFGCSYEEESIQGGNEEDELDLELRLGQDP</sequence>
<dbReference type="EMBL" id="CM042027">
    <property type="protein sequence ID" value="KAI3801052.1"/>
    <property type="molecule type" value="Genomic_DNA"/>
</dbReference>
<name>A0ACB9HZ35_9ASTR</name>
<organism evidence="1 2">
    <name type="scientific">Smallanthus sonchifolius</name>
    <dbReference type="NCBI Taxonomy" id="185202"/>
    <lineage>
        <taxon>Eukaryota</taxon>
        <taxon>Viridiplantae</taxon>
        <taxon>Streptophyta</taxon>
        <taxon>Embryophyta</taxon>
        <taxon>Tracheophyta</taxon>
        <taxon>Spermatophyta</taxon>
        <taxon>Magnoliopsida</taxon>
        <taxon>eudicotyledons</taxon>
        <taxon>Gunneridae</taxon>
        <taxon>Pentapetalae</taxon>
        <taxon>asterids</taxon>
        <taxon>campanulids</taxon>
        <taxon>Asterales</taxon>
        <taxon>Asteraceae</taxon>
        <taxon>Asteroideae</taxon>
        <taxon>Heliantheae alliance</taxon>
        <taxon>Millerieae</taxon>
        <taxon>Smallanthus</taxon>
    </lineage>
</organism>
<evidence type="ECO:0000313" key="2">
    <source>
        <dbReference type="Proteomes" id="UP001056120"/>
    </source>
</evidence>
<accession>A0ACB9HZ35</accession>
<gene>
    <name evidence="1" type="ORF">L1987_29153</name>
</gene>
<protein>
    <submittedName>
        <fullName evidence="1">Uncharacterized protein</fullName>
    </submittedName>
</protein>
<reference evidence="1 2" key="2">
    <citation type="journal article" date="2022" name="Mol. Ecol. Resour.">
        <title>The genomes of chicory, endive, great burdock and yacon provide insights into Asteraceae paleo-polyploidization history and plant inulin production.</title>
        <authorList>
            <person name="Fan W."/>
            <person name="Wang S."/>
            <person name="Wang H."/>
            <person name="Wang A."/>
            <person name="Jiang F."/>
            <person name="Liu H."/>
            <person name="Zhao H."/>
            <person name="Xu D."/>
            <person name="Zhang Y."/>
        </authorList>
    </citation>
    <scope>NUCLEOTIDE SEQUENCE [LARGE SCALE GENOMIC DNA]</scope>
    <source>
        <strain evidence="2">cv. Yunnan</strain>
        <tissue evidence="1">Leaves</tissue>
    </source>
</reference>